<dbReference type="PANTHER" id="PTHR15348:SF0">
    <property type="entry name" value="PROTEIN DEAD RINGER"/>
    <property type="match status" value="1"/>
</dbReference>
<keyword evidence="2" id="KW-0238">DNA-binding</keyword>
<dbReference type="InterPro" id="IPR001606">
    <property type="entry name" value="ARID_dom"/>
</dbReference>
<feature type="compositionally biased region" description="Basic and acidic residues" evidence="5">
    <location>
        <begin position="19"/>
        <end position="28"/>
    </location>
</feature>
<feature type="region of interest" description="Disordered" evidence="5">
    <location>
        <begin position="245"/>
        <end position="316"/>
    </location>
</feature>
<dbReference type="Gene3D" id="1.10.150.60">
    <property type="entry name" value="ARID DNA-binding domain"/>
    <property type="match status" value="1"/>
</dbReference>
<dbReference type="Pfam" id="PF01388">
    <property type="entry name" value="ARID"/>
    <property type="match status" value="1"/>
</dbReference>
<dbReference type="PANTHER" id="PTHR15348">
    <property type="entry name" value="AT-RICH INTERACTIVE DOMAIN-CONTAINING PROTEIN ARID DOMAIN- CONTAINING PROTEIN DEAD RINGER PROTEIN B-CELL REGULATOR OF IGH TRANSCRIPTION BRIGHT"/>
    <property type="match status" value="1"/>
</dbReference>
<evidence type="ECO:0000256" key="1">
    <source>
        <dbReference type="ARBA" id="ARBA00023015"/>
    </source>
</evidence>
<dbReference type="SMART" id="SM00501">
    <property type="entry name" value="BRIGHT"/>
    <property type="match status" value="1"/>
</dbReference>
<feature type="region of interest" description="Disordered" evidence="5">
    <location>
        <begin position="1"/>
        <end position="40"/>
    </location>
</feature>
<dbReference type="SUPFAM" id="SSF46774">
    <property type="entry name" value="ARID-like"/>
    <property type="match status" value="1"/>
</dbReference>
<evidence type="ECO:0000259" key="6">
    <source>
        <dbReference type="PROSITE" id="PS51011"/>
    </source>
</evidence>
<keyword evidence="8" id="KW-1185">Reference proteome</keyword>
<reference evidence="7 8" key="1">
    <citation type="submission" date="2023-09" db="EMBL/GenBank/DDBJ databases">
        <title>Nesidiocoris tenuis whole genome shotgun sequence.</title>
        <authorList>
            <person name="Shibata T."/>
            <person name="Shimoda M."/>
            <person name="Kobayashi T."/>
            <person name="Uehara T."/>
        </authorList>
    </citation>
    <scope>NUCLEOTIDE SEQUENCE [LARGE SCALE GENOMIC DNA]</scope>
    <source>
        <strain evidence="7 8">Japan</strain>
    </source>
</reference>
<dbReference type="EMBL" id="AP028909">
    <property type="protein sequence ID" value="BES87487.1"/>
    <property type="molecule type" value="Genomic_DNA"/>
</dbReference>
<evidence type="ECO:0000256" key="4">
    <source>
        <dbReference type="ARBA" id="ARBA00023242"/>
    </source>
</evidence>
<accession>A0ABN7AB69</accession>
<proteinExistence type="predicted"/>
<name>A0ABN7AB69_9HEMI</name>
<sequence>MALEANLQQPPSQSVKCSGKTDDHRVPEPMEATMSPPTEETLPSLLQDMLPSCLNSEHKITHALIEQLLTWKDDAETMTFLQELFQFMEKRGTPVRRIPTVNKSSLNLCTFYNAVISRGGLVNVIRKKLWRQVTIDLDVPASCTSAAYTLRTHYTKYLFAFECAKKGFSTMEELQKAIETTFRTKPSDQHGESASPASNTKNTNGTSTKANASPKISVYTPKPLRHIADPYHWAREMSSIQTHAPISPLSSQTTLTSNKDGQTQTSLGGNSPVSTPNSAKSNCNSVASTPIKEEPINFDHSPFSPFSRPTSTTSDSQNPYLWKLPAHHGLMNGSFMEGPLDLSTSPPLKDERDQGTQTGYEAFEMKAAGGVHMRIISRGNTTEGNGSMIVKMDINGVSYEGVLFSQMALCTES</sequence>
<organism evidence="7 8">
    <name type="scientific">Nesidiocoris tenuis</name>
    <dbReference type="NCBI Taxonomy" id="355587"/>
    <lineage>
        <taxon>Eukaryota</taxon>
        <taxon>Metazoa</taxon>
        <taxon>Ecdysozoa</taxon>
        <taxon>Arthropoda</taxon>
        <taxon>Hexapoda</taxon>
        <taxon>Insecta</taxon>
        <taxon>Pterygota</taxon>
        <taxon>Neoptera</taxon>
        <taxon>Paraneoptera</taxon>
        <taxon>Hemiptera</taxon>
        <taxon>Heteroptera</taxon>
        <taxon>Panheteroptera</taxon>
        <taxon>Cimicomorpha</taxon>
        <taxon>Miridae</taxon>
        <taxon>Dicyphina</taxon>
        <taxon>Nesidiocoris</taxon>
    </lineage>
</organism>
<feature type="compositionally biased region" description="Low complexity" evidence="5">
    <location>
        <begin position="197"/>
        <end position="213"/>
    </location>
</feature>
<keyword evidence="1" id="KW-0805">Transcription regulation</keyword>
<keyword evidence="4" id="KW-0539">Nucleus</keyword>
<evidence type="ECO:0000313" key="8">
    <source>
        <dbReference type="Proteomes" id="UP001307889"/>
    </source>
</evidence>
<feature type="compositionally biased region" description="Polar residues" evidence="5">
    <location>
        <begin position="245"/>
        <end position="288"/>
    </location>
</feature>
<dbReference type="Proteomes" id="UP001307889">
    <property type="component" value="Chromosome 1"/>
</dbReference>
<dbReference type="SMART" id="SM01014">
    <property type="entry name" value="ARID"/>
    <property type="match status" value="1"/>
</dbReference>
<gene>
    <name evidence="7" type="ORF">NTJ_00292</name>
</gene>
<evidence type="ECO:0000256" key="3">
    <source>
        <dbReference type="ARBA" id="ARBA00023163"/>
    </source>
</evidence>
<evidence type="ECO:0000256" key="2">
    <source>
        <dbReference type="ARBA" id="ARBA00023125"/>
    </source>
</evidence>
<evidence type="ECO:0000313" key="7">
    <source>
        <dbReference type="EMBL" id="BES87487.1"/>
    </source>
</evidence>
<evidence type="ECO:0000256" key="5">
    <source>
        <dbReference type="SAM" id="MobiDB-lite"/>
    </source>
</evidence>
<feature type="compositionally biased region" description="Low complexity" evidence="5">
    <location>
        <begin position="301"/>
        <end position="316"/>
    </location>
</feature>
<dbReference type="InterPro" id="IPR045147">
    <property type="entry name" value="ARI3A/B/C"/>
</dbReference>
<feature type="compositionally biased region" description="Polar residues" evidence="5">
    <location>
        <begin position="1"/>
        <end position="16"/>
    </location>
</feature>
<dbReference type="InterPro" id="IPR036431">
    <property type="entry name" value="ARID_dom_sf"/>
</dbReference>
<feature type="domain" description="ARID" evidence="6">
    <location>
        <begin position="74"/>
        <end position="166"/>
    </location>
</feature>
<dbReference type="PROSITE" id="PS51011">
    <property type="entry name" value="ARID"/>
    <property type="match status" value="1"/>
</dbReference>
<protein>
    <recommendedName>
        <fullName evidence="6">ARID domain-containing protein</fullName>
    </recommendedName>
</protein>
<feature type="region of interest" description="Disordered" evidence="5">
    <location>
        <begin position="182"/>
        <end position="217"/>
    </location>
</feature>
<keyword evidence="3" id="KW-0804">Transcription</keyword>